<proteinExistence type="predicted"/>
<dbReference type="RefSeq" id="WP_155337642.1">
    <property type="nucleotide sequence ID" value="NZ_BAAABN010000029.1"/>
</dbReference>
<dbReference type="InterPro" id="IPR032710">
    <property type="entry name" value="NTF2-like_dom_sf"/>
</dbReference>
<dbReference type="AlphaFoldDB" id="A0A5M3VZH7"/>
<dbReference type="EMBL" id="BLAD01000050">
    <property type="protein sequence ID" value="GES01350.1"/>
    <property type="molecule type" value="Genomic_DNA"/>
</dbReference>
<reference evidence="2 3" key="1">
    <citation type="submission" date="2019-10" db="EMBL/GenBank/DDBJ databases">
        <title>Whole genome shotgun sequence of Acrocarpospora corrugata NBRC 13972.</title>
        <authorList>
            <person name="Ichikawa N."/>
            <person name="Kimura A."/>
            <person name="Kitahashi Y."/>
            <person name="Komaki H."/>
            <person name="Oguchi A."/>
        </authorList>
    </citation>
    <scope>NUCLEOTIDE SEQUENCE [LARGE SCALE GENOMIC DNA]</scope>
    <source>
        <strain evidence="2 3">NBRC 13972</strain>
    </source>
</reference>
<dbReference type="Gene3D" id="3.10.450.50">
    <property type="match status" value="1"/>
</dbReference>
<gene>
    <name evidence="2" type="ORF">Acor_34140</name>
</gene>
<dbReference type="Proteomes" id="UP000334990">
    <property type="component" value="Unassembled WGS sequence"/>
</dbReference>
<keyword evidence="3" id="KW-1185">Reference proteome</keyword>
<comment type="caution">
    <text evidence="2">The sequence shown here is derived from an EMBL/GenBank/DDBJ whole genome shotgun (WGS) entry which is preliminary data.</text>
</comment>
<dbReference type="Pfam" id="PF12680">
    <property type="entry name" value="SnoaL_2"/>
    <property type="match status" value="1"/>
</dbReference>
<dbReference type="OrthoDB" id="1256785at2"/>
<dbReference type="InterPro" id="IPR037401">
    <property type="entry name" value="SnoaL-like"/>
</dbReference>
<sequence length="130" mass="14860">MDLLPGSTPERFLLDFFTSFTEEIVRADTDPETTVDRYFTPDIVQISDGATLDRAKFVAHLRPARTNLIGCRYEIHEAILSGDRIAARLTMHAEFRKGRHLSTDIHLFGQLTEDGRLRRTTQLTRTLPES</sequence>
<name>A0A5M3VZH7_9ACTN</name>
<organism evidence="2 3">
    <name type="scientific">Acrocarpospora corrugata</name>
    <dbReference type="NCBI Taxonomy" id="35763"/>
    <lineage>
        <taxon>Bacteria</taxon>
        <taxon>Bacillati</taxon>
        <taxon>Actinomycetota</taxon>
        <taxon>Actinomycetes</taxon>
        <taxon>Streptosporangiales</taxon>
        <taxon>Streptosporangiaceae</taxon>
        <taxon>Acrocarpospora</taxon>
    </lineage>
</organism>
<evidence type="ECO:0000313" key="3">
    <source>
        <dbReference type="Proteomes" id="UP000334990"/>
    </source>
</evidence>
<dbReference type="SUPFAM" id="SSF54427">
    <property type="entry name" value="NTF2-like"/>
    <property type="match status" value="1"/>
</dbReference>
<evidence type="ECO:0000313" key="2">
    <source>
        <dbReference type="EMBL" id="GES01350.1"/>
    </source>
</evidence>
<protein>
    <recommendedName>
        <fullName evidence="1">SnoaL-like domain-containing protein</fullName>
    </recommendedName>
</protein>
<feature type="domain" description="SnoaL-like" evidence="1">
    <location>
        <begin position="33"/>
        <end position="119"/>
    </location>
</feature>
<accession>A0A5M3VZH7</accession>
<evidence type="ECO:0000259" key="1">
    <source>
        <dbReference type="Pfam" id="PF12680"/>
    </source>
</evidence>